<name>A0A8B5Y6C1_BACLI</name>
<accession>A0A8B5Y6C1</accession>
<dbReference type="AlphaFoldDB" id="A0A8B5Y6C1"/>
<evidence type="ECO:0000313" key="1">
    <source>
        <dbReference type="EMBL" id="TWL21937.1"/>
    </source>
</evidence>
<reference evidence="1 2" key="1">
    <citation type="submission" date="2019-06" db="EMBL/GenBank/DDBJ databases">
        <title>Genome sequence analysis of &gt;100 Bacillus licheniformis strains suggests intrinsic resistance to this species.</title>
        <authorList>
            <person name="Wels M."/>
            <person name="Siezen R.J."/>
            <person name="Johansen E."/>
            <person name="Stuer-Lauridsen B."/>
            <person name="Bjerre K."/>
            <person name="Nielsen B.K.K."/>
        </authorList>
    </citation>
    <scope>NUCLEOTIDE SEQUENCE [LARGE SCALE GENOMIC DNA]</scope>
    <source>
        <strain evidence="1 2">BAC-16736</strain>
    </source>
</reference>
<evidence type="ECO:0000313" key="2">
    <source>
        <dbReference type="Proteomes" id="UP000435910"/>
    </source>
</evidence>
<comment type="caution">
    <text evidence="1">The sequence shown here is derived from an EMBL/GenBank/DDBJ whole genome shotgun (WGS) entry which is preliminary data.</text>
</comment>
<proteinExistence type="predicted"/>
<organism evidence="1 2">
    <name type="scientific">Bacillus licheniformis</name>
    <dbReference type="NCBI Taxonomy" id="1402"/>
    <lineage>
        <taxon>Bacteria</taxon>
        <taxon>Bacillati</taxon>
        <taxon>Bacillota</taxon>
        <taxon>Bacilli</taxon>
        <taxon>Bacillales</taxon>
        <taxon>Bacillaceae</taxon>
        <taxon>Bacillus</taxon>
    </lineage>
</organism>
<sequence>MIFDILLVFIGEGGRPDREDGLVDFSNQIAYFGERINLEFEIFNWEMIE</sequence>
<protein>
    <submittedName>
        <fullName evidence="1">Uncharacterized protein</fullName>
    </submittedName>
</protein>
<gene>
    <name evidence="1" type="ORF">CHCC16736_0400</name>
</gene>
<dbReference type="EMBL" id="NILC01000030">
    <property type="protein sequence ID" value="TWL21937.1"/>
    <property type="molecule type" value="Genomic_DNA"/>
</dbReference>
<dbReference type="Proteomes" id="UP000435910">
    <property type="component" value="Unassembled WGS sequence"/>
</dbReference>